<protein>
    <submittedName>
        <fullName evidence="1">Uncharacterized protein</fullName>
    </submittedName>
</protein>
<sequence>SILPLIPKKPVCHAAGDPSLLIHSKICGLYRAQLIVYSRLTSYATLLPETNIRNQPLKKLCVKQCLFCKRREYSSFIYYL</sequence>
<dbReference type="EMBL" id="HADY01001515">
    <property type="protein sequence ID" value="SBP40000.1"/>
    <property type="molecule type" value="Transcribed_RNA"/>
</dbReference>
<proteinExistence type="predicted"/>
<name>A0A1A7ZD28_NOTFU</name>
<reference evidence="1" key="1">
    <citation type="submission" date="2016-05" db="EMBL/GenBank/DDBJ databases">
        <authorList>
            <person name="Lavstsen T."/>
            <person name="Jespersen J.S."/>
        </authorList>
    </citation>
    <scope>NUCLEOTIDE SEQUENCE</scope>
    <source>
        <tissue evidence="1">Brain</tissue>
    </source>
</reference>
<gene>
    <name evidence="1" type="primary">Nfu_g_1_001679</name>
</gene>
<reference evidence="1" key="2">
    <citation type="submission" date="2016-06" db="EMBL/GenBank/DDBJ databases">
        <title>The genome of a short-lived fish provides insights into sex chromosome evolution and the genetic control of aging.</title>
        <authorList>
            <person name="Reichwald K."/>
            <person name="Felder M."/>
            <person name="Petzold A."/>
            <person name="Koch P."/>
            <person name="Groth M."/>
            <person name="Platzer M."/>
        </authorList>
    </citation>
    <scope>NUCLEOTIDE SEQUENCE</scope>
    <source>
        <tissue evidence="1">Brain</tissue>
    </source>
</reference>
<accession>A0A1A7ZD28</accession>
<dbReference type="AlphaFoldDB" id="A0A1A7ZD28"/>
<organism evidence="1">
    <name type="scientific">Nothobranchius furzeri</name>
    <name type="common">Turquoise killifish</name>
    <dbReference type="NCBI Taxonomy" id="105023"/>
    <lineage>
        <taxon>Eukaryota</taxon>
        <taxon>Metazoa</taxon>
        <taxon>Chordata</taxon>
        <taxon>Craniata</taxon>
        <taxon>Vertebrata</taxon>
        <taxon>Euteleostomi</taxon>
        <taxon>Actinopterygii</taxon>
        <taxon>Neopterygii</taxon>
        <taxon>Teleostei</taxon>
        <taxon>Neoteleostei</taxon>
        <taxon>Acanthomorphata</taxon>
        <taxon>Ovalentaria</taxon>
        <taxon>Atherinomorphae</taxon>
        <taxon>Cyprinodontiformes</taxon>
        <taxon>Nothobranchiidae</taxon>
        <taxon>Nothobranchius</taxon>
    </lineage>
</organism>
<evidence type="ECO:0000313" key="1">
    <source>
        <dbReference type="EMBL" id="SBP40000.1"/>
    </source>
</evidence>
<feature type="non-terminal residue" evidence="1">
    <location>
        <position position="1"/>
    </location>
</feature>